<gene>
    <name evidence="1" type="ORF">SK3146_06493</name>
</gene>
<protein>
    <recommendedName>
        <fullName evidence="3">Spore coat protein</fullName>
    </recommendedName>
</protein>
<name>A0ABY4RX17_9BACL</name>
<evidence type="ECO:0000313" key="1">
    <source>
        <dbReference type="EMBL" id="UQZ87196.1"/>
    </source>
</evidence>
<dbReference type="Proteomes" id="UP001057134">
    <property type="component" value="Chromosome"/>
</dbReference>
<keyword evidence="2" id="KW-1185">Reference proteome</keyword>
<dbReference type="RefSeq" id="WP_249862681.1">
    <property type="nucleotide sequence ID" value="NZ_CP027059.1"/>
</dbReference>
<organism evidence="1 2">
    <name type="scientific">Paenibacillus konkukensis</name>
    <dbReference type="NCBI Taxonomy" id="2020716"/>
    <lineage>
        <taxon>Bacteria</taxon>
        <taxon>Bacillati</taxon>
        <taxon>Bacillota</taxon>
        <taxon>Bacilli</taxon>
        <taxon>Bacillales</taxon>
        <taxon>Paenibacillaceae</taxon>
        <taxon>Paenibacillus</taxon>
    </lineage>
</organism>
<reference evidence="1" key="2">
    <citation type="journal article" date="2021" name="J Anim Sci Technol">
        <title>Complete genome sequence of Paenibacillus konkukensis sp. nov. SK3146 as a potential probiotic strain.</title>
        <authorList>
            <person name="Jung H.I."/>
            <person name="Park S."/>
            <person name="Niu K.M."/>
            <person name="Lee S.W."/>
            <person name="Kothari D."/>
            <person name="Yi K.J."/>
            <person name="Kim S.K."/>
        </authorList>
    </citation>
    <scope>NUCLEOTIDE SEQUENCE</scope>
    <source>
        <strain evidence="1">SK3146</strain>
    </source>
</reference>
<sequence length="71" mass="8459">MNNQQNMTSDRSLLSEKEFSYIKDFLSWELLAMKKCKESAEQCQDAEIKQLIEKTGRQHLDHYQTLLNHLQ</sequence>
<evidence type="ECO:0000313" key="2">
    <source>
        <dbReference type="Proteomes" id="UP001057134"/>
    </source>
</evidence>
<evidence type="ECO:0008006" key="3">
    <source>
        <dbReference type="Google" id="ProtNLM"/>
    </source>
</evidence>
<dbReference type="EMBL" id="CP027059">
    <property type="protein sequence ID" value="UQZ87196.1"/>
    <property type="molecule type" value="Genomic_DNA"/>
</dbReference>
<reference evidence="1" key="1">
    <citation type="submission" date="2018-02" db="EMBL/GenBank/DDBJ databases">
        <authorList>
            <person name="Kim S.-K."/>
            <person name="Jung H.-I."/>
            <person name="Lee S.-W."/>
        </authorList>
    </citation>
    <scope>NUCLEOTIDE SEQUENCE</scope>
    <source>
        <strain evidence="1">SK3146</strain>
    </source>
</reference>
<accession>A0ABY4RX17</accession>
<proteinExistence type="predicted"/>